<proteinExistence type="predicted"/>
<evidence type="ECO:0000313" key="6">
    <source>
        <dbReference type="EMBL" id="NIK59293.1"/>
    </source>
</evidence>
<feature type="signal peptide" evidence="5">
    <location>
        <begin position="1"/>
        <end position="20"/>
    </location>
</feature>
<evidence type="ECO:0000256" key="2">
    <source>
        <dbReference type="ARBA" id="ARBA00022692"/>
    </source>
</evidence>
<dbReference type="RefSeq" id="WP_167210828.1">
    <property type="nucleotide sequence ID" value="NZ_JAASRO010000001.1"/>
</dbReference>
<dbReference type="PANTHER" id="PTHR30168">
    <property type="entry name" value="PUTATIVE MEMBRANE PROTEIN YPFJ"/>
    <property type="match status" value="1"/>
</dbReference>
<protein>
    <recommendedName>
        <fullName evidence="8">Metalloprotease</fullName>
    </recommendedName>
</protein>
<evidence type="ECO:0000256" key="4">
    <source>
        <dbReference type="ARBA" id="ARBA00023136"/>
    </source>
</evidence>
<dbReference type="InterPro" id="IPR007343">
    <property type="entry name" value="Uncharacterised_pept_Zn_put"/>
</dbReference>
<comment type="subcellular location">
    <subcellularLocation>
        <location evidence="1">Membrane</location>
        <topology evidence="1">Single-pass membrane protein</topology>
    </subcellularLocation>
</comment>
<keyword evidence="7" id="KW-1185">Reference proteome</keyword>
<sequence length="237" mass="24586">MRTSVGWLTIAMTTACLVGACTTTSSVPPAGSTTEVPRTAQPTPTGATLGAADHAAMKVDEQTAVTAVDTFWRRHFTEQFGQPYQSPRVAGAYIGTHGPPCGGEPASVPFNAVYCRPGDFVAWDDNLMAAGYSQIGDAWVYLIIAHELGHAIQARLSSDRVSVAAELQADCLAGAALQGAADDGLIAAEPGDSEEIARTLAAVADDYPWTDESDHGNAEQRTSAFNTGVEGGVGACI</sequence>
<evidence type="ECO:0000256" key="1">
    <source>
        <dbReference type="ARBA" id="ARBA00004167"/>
    </source>
</evidence>
<accession>A0A7X5VDP9</accession>
<dbReference type="EMBL" id="JAASRO010000001">
    <property type="protein sequence ID" value="NIK59293.1"/>
    <property type="molecule type" value="Genomic_DNA"/>
</dbReference>
<keyword evidence="5" id="KW-0732">Signal</keyword>
<feature type="chain" id="PRO_5030692684" description="Metalloprotease" evidence="5">
    <location>
        <begin position="21"/>
        <end position="237"/>
    </location>
</feature>
<keyword evidence="2" id="KW-0812">Transmembrane</keyword>
<dbReference type="AlphaFoldDB" id="A0A7X5VDP9"/>
<comment type="caution">
    <text evidence="6">The sequence shown here is derived from an EMBL/GenBank/DDBJ whole genome shotgun (WGS) entry which is preliminary data.</text>
</comment>
<organism evidence="6 7">
    <name type="scientific">Kribbella shirazensis</name>
    <dbReference type="NCBI Taxonomy" id="1105143"/>
    <lineage>
        <taxon>Bacteria</taxon>
        <taxon>Bacillati</taxon>
        <taxon>Actinomycetota</taxon>
        <taxon>Actinomycetes</taxon>
        <taxon>Propionibacteriales</taxon>
        <taxon>Kribbellaceae</taxon>
        <taxon>Kribbella</taxon>
    </lineage>
</organism>
<evidence type="ECO:0000256" key="5">
    <source>
        <dbReference type="SAM" id="SignalP"/>
    </source>
</evidence>
<dbReference type="PROSITE" id="PS51257">
    <property type="entry name" value="PROKAR_LIPOPROTEIN"/>
    <property type="match status" value="1"/>
</dbReference>
<evidence type="ECO:0000256" key="3">
    <source>
        <dbReference type="ARBA" id="ARBA00022989"/>
    </source>
</evidence>
<keyword evidence="3" id="KW-1133">Transmembrane helix</keyword>
<evidence type="ECO:0000313" key="7">
    <source>
        <dbReference type="Proteomes" id="UP000555407"/>
    </source>
</evidence>
<keyword evidence="4" id="KW-0472">Membrane</keyword>
<dbReference type="Proteomes" id="UP000555407">
    <property type="component" value="Unassembled WGS sequence"/>
</dbReference>
<gene>
    <name evidence="6" type="ORF">BJY22_005010</name>
</gene>
<dbReference type="PANTHER" id="PTHR30168:SF0">
    <property type="entry name" value="INNER MEMBRANE PROTEIN"/>
    <property type="match status" value="1"/>
</dbReference>
<evidence type="ECO:0008006" key="8">
    <source>
        <dbReference type="Google" id="ProtNLM"/>
    </source>
</evidence>
<reference evidence="6 7" key="1">
    <citation type="submission" date="2020-03" db="EMBL/GenBank/DDBJ databases">
        <title>Sequencing the genomes of 1000 actinobacteria strains.</title>
        <authorList>
            <person name="Klenk H.-P."/>
        </authorList>
    </citation>
    <scope>NUCLEOTIDE SEQUENCE [LARGE SCALE GENOMIC DNA]</scope>
    <source>
        <strain evidence="6 7">DSM 45490</strain>
    </source>
</reference>
<dbReference type="SUPFAM" id="SSF55486">
    <property type="entry name" value="Metalloproteases ('zincins'), catalytic domain"/>
    <property type="match status" value="1"/>
</dbReference>
<dbReference type="Pfam" id="PF04228">
    <property type="entry name" value="Zn_peptidase"/>
    <property type="match status" value="2"/>
</dbReference>
<name>A0A7X5VDP9_9ACTN</name>
<dbReference type="GO" id="GO:0016020">
    <property type="term" value="C:membrane"/>
    <property type="evidence" value="ECO:0007669"/>
    <property type="project" value="UniProtKB-SubCell"/>
</dbReference>